<dbReference type="SUPFAM" id="SSF54106">
    <property type="entry name" value="LysM domain"/>
    <property type="match status" value="2"/>
</dbReference>
<evidence type="ECO:0000256" key="1">
    <source>
        <dbReference type="ARBA" id="ARBA00023295"/>
    </source>
</evidence>
<dbReference type="Proteomes" id="UP000190140">
    <property type="component" value="Unassembled WGS sequence"/>
</dbReference>
<dbReference type="SMART" id="SM00636">
    <property type="entry name" value="Glyco_18"/>
    <property type="match status" value="1"/>
</dbReference>
<evidence type="ECO:0000259" key="2">
    <source>
        <dbReference type="PROSITE" id="PS51782"/>
    </source>
</evidence>
<feature type="domain" description="LysM" evidence="2">
    <location>
        <begin position="2"/>
        <end position="46"/>
    </location>
</feature>
<gene>
    <name evidence="4" type="primary">yaaH_3</name>
    <name evidence="4" type="ORF">CLOTH_09880</name>
</gene>
<dbReference type="GO" id="GO:0008061">
    <property type="term" value="F:chitin binding"/>
    <property type="evidence" value="ECO:0007669"/>
    <property type="project" value="InterPro"/>
</dbReference>
<dbReference type="InterPro" id="IPR011583">
    <property type="entry name" value="Chitinase_II/V-like_cat"/>
</dbReference>
<dbReference type="CDD" id="cd00118">
    <property type="entry name" value="LysM"/>
    <property type="match status" value="2"/>
</dbReference>
<dbReference type="PANTHER" id="PTHR46066">
    <property type="entry name" value="CHITINASE DOMAIN-CONTAINING PROTEIN 1 FAMILY MEMBER"/>
    <property type="match status" value="1"/>
</dbReference>
<evidence type="ECO:0000259" key="3">
    <source>
        <dbReference type="PROSITE" id="PS51910"/>
    </source>
</evidence>
<feature type="domain" description="LysM" evidence="2">
    <location>
        <begin position="56"/>
        <end position="100"/>
    </location>
</feature>
<feature type="domain" description="GH18" evidence="3">
    <location>
        <begin position="109"/>
        <end position="426"/>
    </location>
</feature>
<keyword evidence="5" id="KW-1185">Reference proteome</keyword>
<reference evidence="4 5" key="1">
    <citation type="submission" date="2017-03" db="EMBL/GenBank/DDBJ databases">
        <title>Genome sequence of Clostridium thermoalcaliphilum DSM 7309.</title>
        <authorList>
            <person name="Poehlein A."/>
            <person name="Daniel R."/>
        </authorList>
    </citation>
    <scope>NUCLEOTIDE SEQUENCE [LARGE SCALE GENOMIC DNA]</scope>
    <source>
        <strain evidence="4 5">DSM 7309</strain>
    </source>
</reference>
<keyword evidence="1" id="KW-0378">Hydrolase</keyword>
<dbReference type="PANTHER" id="PTHR46066:SF2">
    <property type="entry name" value="CHITINASE DOMAIN-CONTAINING PROTEIN 1"/>
    <property type="match status" value="1"/>
</dbReference>
<dbReference type="Gene3D" id="3.10.50.10">
    <property type="match status" value="1"/>
</dbReference>
<dbReference type="PROSITE" id="PS51782">
    <property type="entry name" value="LYSM"/>
    <property type="match status" value="2"/>
</dbReference>
<dbReference type="InterPro" id="IPR029070">
    <property type="entry name" value="Chitinase_insertion_sf"/>
</dbReference>
<dbReference type="PROSITE" id="PS51910">
    <property type="entry name" value="GH18_2"/>
    <property type="match status" value="1"/>
</dbReference>
<dbReference type="Gene3D" id="3.10.350.10">
    <property type="entry name" value="LysM domain"/>
    <property type="match status" value="2"/>
</dbReference>
<dbReference type="GO" id="GO:0016798">
    <property type="term" value="F:hydrolase activity, acting on glycosyl bonds"/>
    <property type="evidence" value="ECO:0007669"/>
    <property type="project" value="UniProtKB-KW"/>
</dbReference>
<dbReference type="GO" id="GO:0005975">
    <property type="term" value="P:carbohydrate metabolic process"/>
    <property type="evidence" value="ECO:0007669"/>
    <property type="project" value="InterPro"/>
</dbReference>
<organism evidence="4 5">
    <name type="scientific">Alkalithermobacter paradoxus</name>
    <dbReference type="NCBI Taxonomy" id="29349"/>
    <lineage>
        <taxon>Bacteria</taxon>
        <taxon>Bacillati</taxon>
        <taxon>Bacillota</taxon>
        <taxon>Clostridia</taxon>
        <taxon>Peptostreptococcales</taxon>
        <taxon>Tepidibacteraceae</taxon>
        <taxon>Alkalithermobacter</taxon>
    </lineage>
</organism>
<keyword evidence="1" id="KW-0326">Glycosidase</keyword>
<dbReference type="GO" id="GO:0070492">
    <property type="term" value="F:oligosaccharide binding"/>
    <property type="evidence" value="ECO:0007669"/>
    <property type="project" value="TreeGrafter"/>
</dbReference>
<dbReference type="Pfam" id="PF01476">
    <property type="entry name" value="LysM"/>
    <property type="match status" value="2"/>
</dbReference>
<dbReference type="InterPro" id="IPR001223">
    <property type="entry name" value="Glyco_hydro18_cat"/>
</dbReference>
<dbReference type="InterPro" id="IPR017853">
    <property type="entry name" value="GH"/>
</dbReference>
<evidence type="ECO:0000313" key="4">
    <source>
        <dbReference type="EMBL" id="OPJ55810.1"/>
    </source>
</evidence>
<dbReference type="SMART" id="SM00257">
    <property type="entry name" value="LysM"/>
    <property type="match status" value="2"/>
</dbReference>
<accession>A0A1V4I7G3</accession>
<sequence>MEIYTVKRGDTLDNISKLYNIPIDELVKINDLPYEDKLVIGMNILIPSRYVIKDYFEYEVNVGDFLWKIGKKFNINHSHIIKLNDLKPPYILYPGQKIKVPKPNKKSNIRTISFIRPSKDYSKHHSYIKKLSSLITYIPVFDIKVNPDGSLINNLSNDFIRFIKINNIHPLPVVTNFNGSEFDNDSLREVLRNNKDKLINNILNLCIQSKFKGIMLDFQSSYKDDKDIYSDFIKTLSQNLHNKNKILGVSIAPKHTDLCTNAWGSFFDYEIIGKYVDIPFLMTYEWSFPKEEFKAISPVPLIEEVIDYAVTKIPSKNMFLGIPLYGYDFVISNDDNKSYNIVSLKDAYKLAIDTDSRIFWNNFSKTPYFRYKDNNQDIHEVHFEDALSHYYKYQLIKKYNITGLGYWVLDSKLTPTWYMSEDLFNVKKE</sequence>
<dbReference type="OrthoDB" id="9769314at2"/>
<dbReference type="SUPFAM" id="SSF51445">
    <property type="entry name" value="(Trans)glycosidases"/>
    <property type="match status" value="1"/>
</dbReference>
<name>A0A1V4I7G3_9FIRM</name>
<evidence type="ECO:0000313" key="5">
    <source>
        <dbReference type="Proteomes" id="UP000190140"/>
    </source>
</evidence>
<dbReference type="GO" id="GO:0012505">
    <property type="term" value="C:endomembrane system"/>
    <property type="evidence" value="ECO:0007669"/>
    <property type="project" value="TreeGrafter"/>
</dbReference>
<dbReference type="InterPro" id="IPR036779">
    <property type="entry name" value="LysM_dom_sf"/>
</dbReference>
<proteinExistence type="predicted"/>
<dbReference type="InterPro" id="IPR018392">
    <property type="entry name" value="LysM"/>
</dbReference>
<dbReference type="RefSeq" id="WP_079411772.1">
    <property type="nucleotide sequence ID" value="NZ_MZGW01000003.1"/>
</dbReference>
<dbReference type="Pfam" id="PF00704">
    <property type="entry name" value="Glyco_hydro_18"/>
    <property type="match status" value="1"/>
</dbReference>
<protein>
    <submittedName>
        <fullName evidence="4">Spore germination protein YaaH</fullName>
    </submittedName>
</protein>
<dbReference type="STRING" id="29349.CLOTH_09880"/>
<dbReference type="EMBL" id="MZGW01000003">
    <property type="protein sequence ID" value="OPJ55810.1"/>
    <property type="molecule type" value="Genomic_DNA"/>
</dbReference>
<comment type="caution">
    <text evidence="4">The sequence shown here is derived from an EMBL/GenBank/DDBJ whole genome shotgun (WGS) entry which is preliminary data.</text>
</comment>
<dbReference type="AlphaFoldDB" id="A0A1V4I7G3"/>
<dbReference type="Gene3D" id="3.20.20.80">
    <property type="entry name" value="Glycosidases"/>
    <property type="match status" value="1"/>
</dbReference>